<dbReference type="InterPro" id="IPR050471">
    <property type="entry name" value="AB_hydrolase"/>
</dbReference>
<organism evidence="2 3">
    <name type="scientific">Shimwellia blattae (strain ATCC 29907 / DSM 4481 / JCM 1650 / NBRC 105725 / CDC 9005-74)</name>
    <name type="common">Escherichia blattae</name>
    <dbReference type="NCBI Taxonomy" id="630626"/>
    <lineage>
        <taxon>Bacteria</taxon>
        <taxon>Pseudomonadati</taxon>
        <taxon>Pseudomonadota</taxon>
        <taxon>Gammaproteobacteria</taxon>
        <taxon>Enterobacterales</taxon>
        <taxon>Enterobacteriaceae</taxon>
        <taxon>Shimwellia</taxon>
    </lineage>
</organism>
<evidence type="ECO:0000313" key="3">
    <source>
        <dbReference type="Proteomes" id="UP000001955"/>
    </source>
</evidence>
<dbReference type="PANTHER" id="PTHR43433:SF5">
    <property type="entry name" value="AB HYDROLASE-1 DOMAIN-CONTAINING PROTEIN"/>
    <property type="match status" value="1"/>
</dbReference>
<protein>
    <submittedName>
        <fullName evidence="2">3-oxoadipate enol-lactonase 2</fullName>
    </submittedName>
</protein>
<accession>K6UVF3</accession>
<dbReference type="SUPFAM" id="SSF53474">
    <property type="entry name" value="alpha/beta-Hydrolases"/>
    <property type="match status" value="1"/>
</dbReference>
<dbReference type="Gene3D" id="3.40.50.1820">
    <property type="entry name" value="alpha/beta hydrolase"/>
    <property type="match status" value="1"/>
</dbReference>
<dbReference type="InterPro" id="IPR026968">
    <property type="entry name" value="PcaD/CatD"/>
</dbReference>
<dbReference type="KEGG" id="ebt:EBL_c18090"/>
<dbReference type="eggNOG" id="COG2267">
    <property type="taxonomic scope" value="Bacteria"/>
</dbReference>
<dbReference type="InterPro" id="IPR029058">
    <property type="entry name" value="AB_hydrolase_fold"/>
</dbReference>
<dbReference type="EMBL" id="CP001560">
    <property type="protein sequence ID" value="AFJ46903.1"/>
    <property type="molecule type" value="Genomic_DNA"/>
</dbReference>
<dbReference type="OrthoDB" id="9793083at2"/>
<evidence type="ECO:0000259" key="1">
    <source>
        <dbReference type="Pfam" id="PF12697"/>
    </source>
</evidence>
<gene>
    <name evidence="2" type="ordered locus">EBL_c18090</name>
</gene>
<dbReference type="HOGENOM" id="CLU_020336_50_3_6"/>
<dbReference type="PATRIC" id="fig|630626.3.peg.1754"/>
<dbReference type="RefSeq" id="WP_002443874.1">
    <property type="nucleotide sequence ID" value="NC_017910.1"/>
</dbReference>
<evidence type="ECO:0000313" key="2">
    <source>
        <dbReference type="EMBL" id="AFJ46903.1"/>
    </source>
</evidence>
<feature type="domain" description="AB hydrolase-1" evidence="1">
    <location>
        <begin position="16"/>
        <end position="243"/>
    </location>
</feature>
<dbReference type="ESTHER" id="shibc-i2b8p9">
    <property type="family name" value="Carboxymethylbutenolide_lactonase"/>
</dbReference>
<sequence>MVEYIVDGPEGAPVLVLSNSLGTRWTMWNGVIPLLTRHFRVVRYNTRGHGGSRLPESALTLDTLGLDVVDLLDHLDIGQACFCGISLGGLTGMWLNRYAGARFHGLAVANTAARIGTEAAWRTRAALVREQGMGEIVAGTPDRWFSAAFIRQQPAVIPALLAGLEQGSPLGYAACCEVLATADLRPQAPQMARPMLAIAGELDPVTTVEDARWLADHAPDTRLVTLPASHLSNVECPGQFAQALVSFFARQGVIHAEY</sequence>
<dbReference type="Proteomes" id="UP000001955">
    <property type="component" value="Chromosome"/>
</dbReference>
<proteinExistence type="predicted"/>
<dbReference type="GO" id="GO:0047570">
    <property type="term" value="F:3-oxoadipate enol-lactonase activity"/>
    <property type="evidence" value="ECO:0007669"/>
    <property type="project" value="InterPro"/>
</dbReference>
<dbReference type="PANTHER" id="PTHR43433">
    <property type="entry name" value="HYDROLASE, ALPHA/BETA FOLD FAMILY PROTEIN"/>
    <property type="match status" value="1"/>
</dbReference>
<dbReference type="AlphaFoldDB" id="I2B8P9"/>
<keyword evidence="3" id="KW-1185">Reference proteome</keyword>
<reference evidence="2 3" key="1">
    <citation type="journal article" date="2012" name="J. Bacteriol.">
        <title>Complete genome sequence of the B12-producing Shimwellia blattae strain DSM 4481, isolated from a cockroach.</title>
        <authorList>
            <person name="Brzuszkiewicz E."/>
            <person name="Waschkowitz T."/>
            <person name="Wiezer A."/>
            <person name="Daniel R."/>
        </authorList>
    </citation>
    <scope>NUCLEOTIDE SEQUENCE [LARGE SCALE GENOMIC DNA]</scope>
    <source>
        <strain evidence="3">ATCC 29907 / DSM 4481 / JCM 1650 / NBRC 105725 / CDC 9005-74</strain>
    </source>
</reference>
<dbReference type="GO" id="GO:0042952">
    <property type="term" value="P:beta-ketoadipate pathway"/>
    <property type="evidence" value="ECO:0007669"/>
    <property type="project" value="InterPro"/>
</dbReference>
<dbReference type="InterPro" id="IPR000073">
    <property type="entry name" value="AB_hydrolase_1"/>
</dbReference>
<name>I2B8P9_SHIBC</name>
<dbReference type="NCBIfam" id="TIGR02427">
    <property type="entry name" value="protocat_pcaD"/>
    <property type="match status" value="1"/>
</dbReference>
<dbReference type="STRING" id="630626.EBL_c18090"/>
<accession>I2B8P9</accession>
<dbReference type="Pfam" id="PF12697">
    <property type="entry name" value="Abhydrolase_6"/>
    <property type="match status" value="1"/>
</dbReference>